<evidence type="ECO:0000259" key="10">
    <source>
        <dbReference type="PROSITE" id="PS51379"/>
    </source>
</evidence>
<dbReference type="HAMAP" id="MF_00916">
    <property type="entry name" value="QueG"/>
    <property type="match status" value="1"/>
</dbReference>
<dbReference type="PANTHER" id="PTHR30002:SF4">
    <property type="entry name" value="EPOXYQUEUOSINE REDUCTASE"/>
    <property type="match status" value="1"/>
</dbReference>
<evidence type="ECO:0000256" key="7">
    <source>
        <dbReference type="ARBA" id="ARBA00023004"/>
    </source>
</evidence>
<feature type="binding site" evidence="9">
    <location>
        <begin position="240"/>
        <end position="241"/>
    </location>
    <ligand>
        <name>cob(II)alamin</name>
        <dbReference type="ChEBI" id="CHEBI:16304"/>
    </ligand>
</feature>
<feature type="binding site" evidence="9">
    <location>
        <position position="297"/>
    </location>
    <ligand>
        <name>tRNA</name>
        <dbReference type="ChEBI" id="CHEBI:17843"/>
    </ligand>
</feature>
<keyword evidence="3 9" id="KW-0819">tRNA processing</keyword>
<dbReference type="GO" id="GO:0031419">
    <property type="term" value="F:cobalamin binding"/>
    <property type="evidence" value="ECO:0007669"/>
    <property type="project" value="UniProtKB-KW"/>
</dbReference>
<sequence>MRVDELKKDIQAYAKTIGIDKIGFTTADIFTEMKERLKRQQELKYQSGFEKGSIEERTEPKRLLPEAQSIISIAVAYPSRLEKTPRGTKGDRRGIFARASWGIDYHIALRKRLDKLGEYIKARVPDAIIKSMVDTGELSDRAVAERAGVGFSGKNTSIITKEHGSFVYLGEMLTNIPFIPDEKIEDGCGDCTICLDACPTGAIVQGGQLNAQRCIAFLTQTKDFLPEEFRTKIGNRLYGCDTCQQVCPWNRDKDSHFHKELEPDPELVKPKLKPMLHLSNREFKEKFGHMSGSWRGKKPIQRNVILALGHYKEASAENDLIALMKNDPRPVIRGTAAWSLGKIGTDAAKEALSKALEKEDNEQVQYEMQNALSAMNIK</sequence>
<comment type="cofactor">
    <cofactor evidence="9">
        <name>cob(II)alamin</name>
        <dbReference type="ChEBI" id="CHEBI:16304"/>
    </cofactor>
</comment>
<dbReference type="UniPathway" id="UPA00392"/>
<dbReference type="Proteomes" id="UP000321558">
    <property type="component" value="Unassembled WGS sequence"/>
</dbReference>
<feature type="binding site" evidence="9">
    <location>
        <position position="214"/>
    </location>
    <ligand>
        <name>[4Fe-4S] cluster</name>
        <dbReference type="ChEBI" id="CHEBI:49883"/>
        <label>2</label>
    </ligand>
</feature>
<dbReference type="InterPro" id="IPR004155">
    <property type="entry name" value="PBS_lyase_HEAT"/>
</dbReference>
<keyword evidence="9" id="KW-0846">Cobalamin</keyword>
<dbReference type="Pfam" id="PF13646">
    <property type="entry name" value="HEAT_2"/>
    <property type="match status" value="1"/>
</dbReference>
<dbReference type="GO" id="GO:0005737">
    <property type="term" value="C:cytoplasm"/>
    <property type="evidence" value="ECO:0007669"/>
    <property type="project" value="UniProtKB-SubCell"/>
</dbReference>
<dbReference type="STRING" id="582851.GCA_900162665_02693"/>
<feature type="binding site" evidence="9">
    <location>
        <position position="194"/>
    </location>
    <ligand>
        <name>[4Fe-4S] cluster</name>
        <dbReference type="ChEBI" id="CHEBI:49883"/>
        <label>1</label>
    </ligand>
</feature>
<keyword evidence="2 9" id="KW-0963">Cytoplasm</keyword>
<feature type="binding site" evidence="9">
    <location>
        <begin position="139"/>
        <end position="141"/>
    </location>
    <ligand>
        <name>cob(II)alamin</name>
        <dbReference type="ChEBI" id="CHEBI:16304"/>
    </ligand>
</feature>
<dbReference type="Gene3D" id="3.30.70.20">
    <property type="match status" value="1"/>
</dbReference>
<feature type="binding site" evidence="9">
    <location>
        <position position="243"/>
    </location>
    <ligand>
        <name>[4Fe-4S] cluster</name>
        <dbReference type="ChEBI" id="CHEBI:49883"/>
        <label>2</label>
    </ligand>
</feature>
<feature type="binding site" evidence="9">
    <location>
        <position position="169"/>
    </location>
    <ligand>
        <name>cob(II)alamin</name>
        <dbReference type="ChEBI" id="CHEBI:16304"/>
    </ligand>
</feature>
<dbReference type="GO" id="GO:0051539">
    <property type="term" value="F:4 iron, 4 sulfur cluster binding"/>
    <property type="evidence" value="ECO:0007669"/>
    <property type="project" value="UniProtKB-KW"/>
</dbReference>
<dbReference type="GO" id="GO:0008616">
    <property type="term" value="P:tRNA queuosine(34) biosynthetic process"/>
    <property type="evidence" value="ECO:0007669"/>
    <property type="project" value="UniProtKB-UniRule"/>
</dbReference>
<dbReference type="PROSITE" id="PS51379">
    <property type="entry name" value="4FE4S_FER_2"/>
    <property type="match status" value="1"/>
</dbReference>
<feature type="binding site" evidence="9">
    <location>
        <position position="298"/>
    </location>
    <ligand>
        <name>tRNA</name>
        <dbReference type="ChEBI" id="CHEBI:17843"/>
    </ligand>
</feature>
<evidence type="ECO:0000256" key="5">
    <source>
        <dbReference type="ARBA" id="ARBA00022785"/>
    </source>
</evidence>
<keyword evidence="7 9" id="KW-0408">Iron</keyword>
<feature type="binding site" evidence="9">
    <location>
        <position position="247"/>
    </location>
    <ligand>
        <name>[4Fe-4S] cluster</name>
        <dbReference type="ChEBI" id="CHEBI:49883"/>
        <label>1</label>
    </ligand>
</feature>
<comment type="similarity">
    <text evidence="9">Belongs to the QueG family.</text>
</comment>
<feature type="binding site" evidence="9">
    <location>
        <position position="295"/>
    </location>
    <ligand>
        <name>tRNA</name>
        <dbReference type="ChEBI" id="CHEBI:17843"/>
    </ligand>
</feature>
<evidence type="ECO:0000256" key="8">
    <source>
        <dbReference type="ARBA" id="ARBA00023014"/>
    </source>
</evidence>
<evidence type="ECO:0000256" key="4">
    <source>
        <dbReference type="ARBA" id="ARBA00022723"/>
    </source>
</evidence>
<dbReference type="GO" id="GO:0052693">
    <property type="term" value="F:epoxyqueuosine reductase activity"/>
    <property type="evidence" value="ECO:0007669"/>
    <property type="project" value="UniProtKB-UniRule"/>
</dbReference>
<comment type="caution">
    <text evidence="9">Lacks conserved residue(s) required for the propagation of feature annotation.</text>
</comment>
<evidence type="ECO:0000313" key="12">
    <source>
        <dbReference type="Proteomes" id="UP000321558"/>
    </source>
</evidence>
<feature type="binding site" evidence="9">
    <location>
        <position position="220"/>
    </location>
    <ligand>
        <name>tRNA</name>
        <dbReference type="ChEBI" id="CHEBI:17843"/>
    </ligand>
</feature>
<dbReference type="SUPFAM" id="SSF54862">
    <property type="entry name" value="4Fe-4S ferredoxins"/>
    <property type="match status" value="1"/>
</dbReference>
<feature type="binding site" evidence="9">
    <location>
        <position position="222"/>
    </location>
    <ligand>
        <name>tRNA</name>
        <dbReference type="ChEBI" id="CHEBI:17843"/>
    </ligand>
</feature>
<feature type="binding site" evidence="9">
    <location>
        <position position="191"/>
    </location>
    <ligand>
        <name>[4Fe-4S] cluster</name>
        <dbReference type="ChEBI" id="CHEBI:49883"/>
        <label>1</label>
    </ligand>
</feature>
<name>A0A511ZE55_9BACI</name>
<dbReference type="SUPFAM" id="SSF48371">
    <property type="entry name" value="ARM repeat"/>
    <property type="match status" value="1"/>
</dbReference>
<comment type="catalytic activity">
    <reaction evidence="9">
        <text>epoxyqueuosine(34) in tRNA + AH2 = queuosine(34) in tRNA + A + H2O</text>
        <dbReference type="Rhea" id="RHEA:32159"/>
        <dbReference type="Rhea" id="RHEA-COMP:18571"/>
        <dbReference type="Rhea" id="RHEA-COMP:18582"/>
        <dbReference type="ChEBI" id="CHEBI:13193"/>
        <dbReference type="ChEBI" id="CHEBI:15377"/>
        <dbReference type="ChEBI" id="CHEBI:17499"/>
        <dbReference type="ChEBI" id="CHEBI:194431"/>
        <dbReference type="ChEBI" id="CHEBI:194443"/>
        <dbReference type="EC" id="1.17.99.6"/>
    </reaction>
</comment>
<feature type="binding site" evidence="9">
    <location>
        <position position="280"/>
    </location>
    <ligand>
        <name>tRNA</name>
        <dbReference type="ChEBI" id="CHEBI:17843"/>
    </ligand>
</feature>
<feature type="binding site" evidence="9">
    <location>
        <position position="240"/>
    </location>
    <ligand>
        <name>[4Fe-4S] cluster</name>
        <dbReference type="ChEBI" id="CHEBI:49883"/>
        <label>2</label>
    </ligand>
</feature>
<comment type="pathway">
    <text evidence="9">tRNA modification; tRNA-queuosine biosynthesis.</text>
</comment>
<evidence type="ECO:0000256" key="2">
    <source>
        <dbReference type="ARBA" id="ARBA00022490"/>
    </source>
</evidence>
<feature type="binding site" evidence="9">
    <location>
        <position position="134"/>
    </location>
    <ligand>
        <name>cob(II)alamin</name>
        <dbReference type="ChEBI" id="CHEBI:16304"/>
    </ligand>
</feature>
<feature type="active site" description="Proton donor" evidence="9">
    <location>
        <position position="134"/>
    </location>
</feature>
<accession>A0A511ZE55</accession>
<keyword evidence="6 9" id="KW-0560">Oxidoreductase</keyword>
<dbReference type="InterPro" id="IPR004453">
    <property type="entry name" value="QueG"/>
</dbReference>
<keyword evidence="5 9" id="KW-0671">Queuosine biosynthesis</keyword>
<reference evidence="11 12" key="1">
    <citation type="submission" date="2019-07" db="EMBL/GenBank/DDBJ databases">
        <title>Whole genome shotgun sequence of Oceanobacillus sojae NBRC 105379.</title>
        <authorList>
            <person name="Hosoyama A."/>
            <person name="Uohara A."/>
            <person name="Ohji S."/>
            <person name="Ichikawa N."/>
        </authorList>
    </citation>
    <scope>NUCLEOTIDE SEQUENCE [LARGE SCALE GENOMIC DNA]</scope>
    <source>
        <strain evidence="11 12">NBRC 105379</strain>
    </source>
</reference>
<gene>
    <name evidence="9 11" type="primary">queG</name>
    <name evidence="11" type="ORF">OSO01_04630</name>
</gene>
<feature type="binding site" evidence="9">
    <location>
        <position position="281"/>
    </location>
    <ligand>
        <name>tRNA</name>
        <dbReference type="ChEBI" id="CHEBI:17843"/>
    </ligand>
</feature>
<dbReference type="Gene3D" id="1.25.10.10">
    <property type="entry name" value="Leucine-rich Repeat Variant"/>
    <property type="match status" value="1"/>
</dbReference>
<comment type="subcellular location">
    <subcellularLocation>
        <location evidence="9">Cytoplasm</location>
    </subcellularLocation>
</comment>
<dbReference type="GO" id="GO:0046872">
    <property type="term" value="F:metal ion binding"/>
    <property type="evidence" value="ECO:0007669"/>
    <property type="project" value="UniProtKB-KW"/>
</dbReference>
<dbReference type="NCBIfam" id="TIGR00276">
    <property type="entry name" value="tRNA epoxyqueuosine(34) reductase QueG"/>
    <property type="match status" value="1"/>
</dbReference>
<dbReference type="Pfam" id="PF08331">
    <property type="entry name" value="QueG_DUF1730"/>
    <property type="match status" value="1"/>
</dbReference>
<evidence type="ECO:0000256" key="9">
    <source>
        <dbReference type="HAMAP-Rule" id="MF_00916"/>
    </source>
</evidence>
<dbReference type="PROSITE" id="PS00198">
    <property type="entry name" value="4FE4S_FER_1"/>
    <property type="match status" value="1"/>
</dbReference>
<dbReference type="FunFam" id="3.30.70.20:FF:000037">
    <property type="entry name" value="Epoxyqueuosine reductase"/>
    <property type="match status" value="1"/>
</dbReference>
<organism evidence="11 12">
    <name type="scientific">Oceanobacillus sojae</name>
    <dbReference type="NCBI Taxonomy" id="582851"/>
    <lineage>
        <taxon>Bacteria</taxon>
        <taxon>Bacillati</taxon>
        <taxon>Bacillota</taxon>
        <taxon>Bacilli</taxon>
        <taxon>Bacillales</taxon>
        <taxon>Bacillaceae</taxon>
        <taxon>Oceanobacillus</taxon>
    </lineage>
</organism>
<evidence type="ECO:0000256" key="6">
    <source>
        <dbReference type="ARBA" id="ARBA00023002"/>
    </source>
</evidence>
<dbReference type="InterPro" id="IPR017900">
    <property type="entry name" value="4Fe4S_Fe_S_CS"/>
</dbReference>
<dbReference type="EC" id="1.17.99.6" evidence="9"/>
<feature type="binding site" evidence="9">
    <location>
        <position position="198"/>
    </location>
    <ligand>
        <name>[4Fe-4S] cluster</name>
        <dbReference type="ChEBI" id="CHEBI:49883"/>
        <label>2</label>
    </ligand>
</feature>
<dbReference type="RefSeq" id="WP_147208227.1">
    <property type="nucleotide sequence ID" value="NZ_BJYM01000002.1"/>
</dbReference>
<dbReference type="EMBL" id="BJYM01000002">
    <property type="protein sequence ID" value="GEN85724.1"/>
    <property type="molecule type" value="Genomic_DNA"/>
</dbReference>
<feature type="binding site" evidence="9">
    <location>
        <position position="155"/>
    </location>
    <ligand>
        <name>cob(II)alamin</name>
        <dbReference type="ChEBI" id="CHEBI:16304"/>
    </ligand>
</feature>
<comment type="subunit">
    <text evidence="9">Monomer.</text>
</comment>
<comment type="cofactor">
    <cofactor evidence="9">
        <name>[4Fe-4S] cluster</name>
        <dbReference type="ChEBI" id="CHEBI:49883"/>
    </cofactor>
    <text evidence="9">Binds 2 [4Fe-4S] clusters per monomer.</text>
</comment>
<dbReference type="Pfam" id="PF13484">
    <property type="entry name" value="Fer4_16"/>
    <property type="match status" value="1"/>
</dbReference>
<dbReference type="PANTHER" id="PTHR30002">
    <property type="entry name" value="EPOXYQUEUOSINE REDUCTASE"/>
    <property type="match status" value="1"/>
</dbReference>
<proteinExistence type="inferred from homology"/>
<keyword evidence="1 9" id="KW-0004">4Fe-4S</keyword>
<keyword evidence="8 9" id="KW-0411">Iron-sulfur</keyword>
<dbReference type="InterPro" id="IPR013542">
    <property type="entry name" value="QueG_DUF1730"/>
</dbReference>
<evidence type="ECO:0000256" key="1">
    <source>
        <dbReference type="ARBA" id="ARBA00022485"/>
    </source>
</evidence>
<dbReference type="SMART" id="SM00567">
    <property type="entry name" value="EZ_HEAT"/>
    <property type="match status" value="2"/>
</dbReference>
<protein>
    <recommendedName>
        <fullName evidence="9">Epoxyqueuosine reductase</fullName>
        <ecNumber evidence="9">1.17.99.6</ecNumber>
    </recommendedName>
    <alternativeName>
        <fullName evidence="9">Queuosine biosynthesis protein QueG</fullName>
    </alternativeName>
</protein>
<dbReference type="InterPro" id="IPR017896">
    <property type="entry name" value="4Fe4S_Fe-S-bd"/>
</dbReference>
<feature type="domain" description="4Fe-4S ferredoxin-type" evidence="10">
    <location>
        <begin position="175"/>
        <end position="208"/>
    </location>
</feature>
<comment type="function">
    <text evidence="9">Catalyzes the conversion of epoxyqueuosine (oQ) to queuosine (Q), which is a hypermodified base found in the wobble positions of tRNA(Asp), tRNA(Asn), tRNA(His) and tRNA(Tyr).</text>
</comment>
<feature type="binding site" evidence="9">
    <location>
        <position position="152"/>
    </location>
    <ligand>
        <name>cob(II)alamin</name>
        <dbReference type="ChEBI" id="CHEBI:16304"/>
    </ligand>
</feature>
<comment type="caution">
    <text evidence="11">The sequence shown here is derived from an EMBL/GenBank/DDBJ whole genome shotgun (WGS) entry which is preliminary data.</text>
</comment>
<evidence type="ECO:0000256" key="3">
    <source>
        <dbReference type="ARBA" id="ARBA00022694"/>
    </source>
</evidence>
<dbReference type="InterPro" id="IPR011989">
    <property type="entry name" value="ARM-like"/>
</dbReference>
<keyword evidence="4 9" id="KW-0479">Metal-binding</keyword>
<dbReference type="AlphaFoldDB" id="A0A511ZE55"/>
<keyword evidence="12" id="KW-1185">Reference proteome</keyword>
<feature type="binding site" evidence="9">
    <location>
        <position position="158"/>
    </location>
    <ligand>
        <name>cob(II)alamin</name>
        <dbReference type="ChEBI" id="CHEBI:16304"/>
    </ligand>
</feature>
<keyword evidence="9" id="KW-0170">Cobalt</keyword>
<evidence type="ECO:0000313" key="11">
    <source>
        <dbReference type="EMBL" id="GEN85724.1"/>
    </source>
</evidence>
<feature type="binding site" evidence="9">
    <location>
        <position position="57"/>
    </location>
    <ligand>
        <name>cob(II)alamin</name>
        <dbReference type="ChEBI" id="CHEBI:16304"/>
    </ligand>
</feature>
<feature type="binding site" evidence="9">
    <location>
        <position position="188"/>
    </location>
    <ligand>
        <name>[4Fe-4S] cluster</name>
        <dbReference type="ChEBI" id="CHEBI:49883"/>
        <label>1</label>
    </ligand>
</feature>
<dbReference type="OrthoDB" id="9784571at2"/>
<dbReference type="InterPro" id="IPR016024">
    <property type="entry name" value="ARM-type_fold"/>
</dbReference>